<name>A0ABT9AHN0_9BACT</name>
<protein>
    <submittedName>
        <fullName evidence="3">Outer membrane beta-barrel protein</fullName>
    </submittedName>
</protein>
<dbReference type="Pfam" id="PF13568">
    <property type="entry name" value="OMP_b-brl_2"/>
    <property type="match status" value="1"/>
</dbReference>
<evidence type="ECO:0000256" key="1">
    <source>
        <dbReference type="SAM" id="SignalP"/>
    </source>
</evidence>
<organism evidence="3 4">
    <name type="scientific">Hymenobacter mellowenesis</name>
    <dbReference type="NCBI Taxonomy" id="3063995"/>
    <lineage>
        <taxon>Bacteria</taxon>
        <taxon>Pseudomonadati</taxon>
        <taxon>Bacteroidota</taxon>
        <taxon>Cytophagia</taxon>
        <taxon>Cytophagales</taxon>
        <taxon>Hymenobacteraceae</taxon>
        <taxon>Hymenobacter</taxon>
    </lineage>
</organism>
<comment type="caution">
    <text evidence="3">The sequence shown here is derived from an EMBL/GenBank/DDBJ whole genome shotgun (WGS) entry which is preliminary data.</text>
</comment>
<reference evidence="3" key="1">
    <citation type="submission" date="2023-07" db="EMBL/GenBank/DDBJ databases">
        <authorList>
            <person name="Kim M.K."/>
        </authorList>
    </citation>
    <scope>NUCLEOTIDE SEQUENCE</scope>
    <source>
        <strain evidence="3">M29</strain>
    </source>
</reference>
<accession>A0ABT9AHN0</accession>
<dbReference type="InterPro" id="IPR025665">
    <property type="entry name" value="Beta-barrel_OMP_2"/>
</dbReference>
<proteinExistence type="predicted"/>
<sequence>MLKTLLFSGLLLAGLVSRAQAQAQVTFGPRVGANLATATFNTLETTVAPGTSYNYSKSSIVAPQIGLVLNMQWDKWAFQPALLFSQQGVKQQASVTADFFGIQLREDITATCRVNYLVLPLNVVYTPGGDHGLQFFAGPYLAVGVGGKANYTISVSGSSPGQPGTTFNESESSSVGFAFGNEFPDFMTSTGGGSGGTGLGSSEASAMARRFDAGVAAGVGYRVGPVQAQLGYSFGLLNVNPDYPASYQMPNQAGTLRSLQLTATYFLSGK</sequence>
<keyword evidence="4" id="KW-1185">Reference proteome</keyword>
<feature type="domain" description="Outer membrane protein beta-barrel" evidence="2">
    <location>
        <begin position="20"/>
        <end position="238"/>
    </location>
</feature>
<gene>
    <name evidence="3" type="ORF">Q5H92_23450</name>
</gene>
<dbReference type="EMBL" id="JAUQSX010000016">
    <property type="protein sequence ID" value="MDO7849339.1"/>
    <property type="molecule type" value="Genomic_DNA"/>
</dbReference>
<evidence type="ECO:0000259" key="2">
    <source>
        <dbReference type="Pfam" id="PF13568"/>
    </source>
</evidence>
<dbReference type="RefSeq" id="WP_305014007.1">
    <property type="nucleotide sequence ID" value="NZ_JAUQSX010000016.1"/>
</dbReference>
<keyword evidence="1" id="KW-0732">Signal</keyword>
<evidence type="ECO:0000313" key="4">
    <source>
        <dbReference type="Proteomes" id="UP001167796"/>
    </source>
</evidence>
<feature type="signal peptide" evidence="1">
    <location>
        <begin position="1"/>
        <end position="23"/>
    </location>
</feature>
<dbReference type="Proteomes" id="UP001167796">
    <property type="component" value="Unassembled WGS sequence"/>
</dbReference>
<feature type="chain" id="PRO_5045998785" evidence="1">
    <location>
        <begin position="24"/>
        <end position="270"/>
    </location>
</feature>
<evidence type="ECO:0000313" key="3">
    <source>
        <dbReference type="EMBL" id="MDO7849339.1"/>
    </source>
</evidence>